<accession>A0ABP0TZA1</accession>
<keyword evidence="3" id="KW-1185">Reference proteome</keyword>
<keyword evidence="1" id="KW-0732">Signal</keyword>
<protein>
    <submittedName>
        <fullName evidence="2">Uncharacterized protein</fullName>
    </submittedName>
</protein>
<dbReference type="InterPro" id="IPR011692">
    <property type="entry name" value="Stress_up-reg_Nod19"/>
</dbReference>
<feature type="chain" id="PRO_5046376266" evidence="1">
    <location>
        <begin position="30"/>
        <end position="467"/>
    </location>
</feature>
<proteinExistence type="predicted"/>
<dbReference type="Pfam" id="PF07712">
    <property type="entry name" value="SURNod19"/>
    <property type="match status" value="1"/>
</dbReference>
<dbReference type="Proteomes" id="UP001497512">
    <property type="component" value="Chromosome 17"/>
</dbReference>
<name>A0ABP0TZA1_9BRYO</name>
<feature type="signal peptide" evidence="1">
    <location>
        <begin position="1"/>
        <end position="29"/>
    </location>
</feature>
<sequence>MDSSRARAQQRQLWLLLLVISVLLCGAWGARVMQIPREEEQEVAKDQEQEAHAKEKYSISQCIKQVPESINHPDCNSLKPSGVKVETYTTPGITFRPGDVKDKYFHMEAAPKGHIGLRSVTAQMVDEYGVAVPHHEFHFHHWFGFQYAVPKSLHSPKHTQELMRSLIAEGGKKHYSAISSHLTGTSWSYDLVGRSESKLLTAFGKGAETWHTQTRLPPPYGLEIGPHVPEAADEIVWIVNVHGIDTRGVVDRDGCIECRCDLYNATTNERGYLGGLNCCGDETHCVVKEDFNAPERTLYMKISWEYVDWDECVVPFETFYIDITNKDGFGENLVEFTIQGCDNVDPNSEECIHTQDATIIAPIGGQVVYVASHLHSLVLDSILWGEDGRIICHPSPIYGHRTKDGDKNKNVIAIMPCYPSMGSPGGRITQGEQLHYQVKYSKIGGPHTGVMGLMMLNIATKGASTTI</sequence>
<evidence type="ECO:0000313" key="2">
    <source>
        <dbReference type="EMBL" id="CAK9208919.1"/>
    </source>
</evidence>
<dbReference type="EMBL" id="OZ019909">
    <property type="protein sequence ID" value="CAK9208919.1"/>
    <property type="molecule type" value="Genomic_DNA"/>
</dbReference>
<dbReference type="PANTHER" id="PTHR33390:SF1">
    <property type="entry name" value="STRESS UP-REGULATED NOD 19 PROTEIN"/>
    <property type="match status" value="1"/>
</dbReference>
<evidence type="ECO:0000256" key="1">
    <source>
        <dbReference type="SAM" id="SignalP"/>
    </source>
</evidence>
<dbReference type="PANTHER" id="PTHR33390">
    <property type="entry name" value="STRESS UP-REGULATED NOD 19 PROTEIN"/>
    <property type="match status" value="1"/>
</dbReference>
<evidence type="ECO:0000313" key="3">
    <source>
        <dbReference type="Proteomes" id="UP001497512"/>
    </source>
</evidence>
<gene>
    <name evidence="2" type="ORF">CSSPTR1EN2_LOCUS9424</name>
</gene>
<reference evidence="2" key="1">
    <citation type="submission" date="2024-02" db="EMBL/GenBank/DDBJ databases">
        <authorList>
            <consortium name="ELIXIR-Norway"/>
            <consortium name="Elixir Norway"/>
        </authorList>
    </citation>
    <scope>NUCLEOTIDE SEQUENCE</scope>
</reference>
<organism evidence="2 3">
    <name type="scientific">Sphagnum troendelagicum</name>
    <dbReference type="NCBI Taxonomy" id="128251"/>
    <lineage>
        <taxon>Eukaryota</taxon>
        <taxon>Viridiplantae</taxon>
        <taxon>Streptophyta</taxon>
        <taxon>Embryophyta</taxon>
        <taxon>Bryophyta</taxon>
        <taxon>Sphagnophytina</taxon>
        <taxon>Sphagnopsida</taxon>
        <taxon>Sphagnales</taxon>
        <taxon>Sphagnaceae</taxon>
        <taxon>Sphagnum</taxon>
    </lineage>
</organism>